<protein>
    <recommendedName>
        <fullName evidence="4">O-antigen ligase like membrane protein</fullName>
    </recommendedName>
</protein>
<keyword evidence="1" id="KW-0472">Membrane</keyword>
<dbReference type="RefSeq" id="WP_177209466.1">
    <property type="nucleotide sequence ID" value="NZ_FOMW01000007.1"/>
</dbReference>
<feature type="transmembrane region" description="Helical" evidence="1">
    <location>
        <begin position="420"/>
        <end position="449"/>
    </location>
</feature>
<name>A0A1I2AMW3_9RHOB</name>
<dbReference type="STRING" id="74348.SAMN04488523_107138"/>
<keyword evidence="1" id="KW-1133">Transmembrane helix</keyword>
<dbReference type="EMBL" id="FOMW01000007">
    <property type="protein sequence ID" value="SFE45242.1"/>
    <property type="molecule type" value="Genomic_DNA"/>
</dbReference>
<sequence length="486" mass="53609">MPNGIAYLMLLIWPMVSLVLFRTLRLERALIWSLLGGYLFLPPLTEFNLPLVPALDKVSIPNLSVLIILMFSVKQKVQLWPEARSARLLVTGLVLSAIPTVMTNGDPIIFEVLENADPILFFVDQLPGQSVRDVGSVLLAQLLTLVPFLLARQFLSSEDGLREILLALMVGGLIYSVPSLIEIRFSPQINVWVYGFFQHSFEQMMRDGGFRPIVFLPHGLWLALFVCTALLSATALTRMAAPLDRWKMAVVMAYLALLLVLCKSLASLAYGVVLTPVVLLVPARWQIRLGLVFAVVAVGYPMLRNAGLVPLDAILAQAEAISVERAESLAYRFNNEEQLLVRAAEKPWFGWGGWGRSLIRNSETGQIMSVPDGRWIIVFGTFGWLGYICEFGLLALPIFLMARYVQRHSDAALSPMVGPLVLILGITMIDMLLNATLTPLTWLVAGAILGHAEKLMPRVSTAPRHALRTSAVMTSGPKSTGKRTAL</sequence>
<keyword evidence="3" id="KW-1185">Reference proteome</keyword>
<accession>A0A1I2AMW3</accession>
<feature type="transmembrane region" description="Helical" evidence="1">
    <location>
        <begin position="163"/>
        <end position="181"/>
    </location>
</feature>
<gene>
    <name evidence="2" type="ORF">SAMN04488523_107138</name>
</gene>
<evidence type="ECO:0000256" key="1">
    <source>
        <dbReference type="SAM" id="Phobius"/>
    </source>
</evidence>
<evidence type="ECO:0008006" key="4">
    <source>
        <dbReference type="Google" id="ProtNLM"/>
    </source>
</evidence>
<dbReference type="AlphaFoldDB" id="A0A1I2AMW3"/>
<feature type="transmembrane region" description="Helical" evidence="1">
    <location>
        <begin position="134"/>
        <end position="151"/>
    </location>
</feature>
<feature type="transmembrane region" description="Helical" evidence="1">
    <location>
        <begin position="285"/>
        <end position="303"/>
    </location>
</feature>
<dbReference type="Proteomes" id="UP000198977">
    <property type="component" value="Unassembled WGS sequence"/>
</dbReference>
<reference evidence="2 3" key="1">
    <citation type="submission" date="2016-10" db="EMBL/GenBank/DDBJ databases">
        <authorList>
            <person name="de Groot N.N."/>
        </authorList>
    </citation>
    <scope>NUCLEOTIDE SEQUENCE [LARGE SCALE GENOMIC DNA]</scope>
    <source>
        <strain evidence="2 3">DSM 11443</strain>
    </source>
</reference>
<feature type="transmembrane region" description="Helical" evidence="1">
    <location>
        <begin position="6"/>
        <end position="24"/>
    </location>
</feature>
<feature type="transmembrane region" description="Helical" evidence="1">
    <location>
        <begin position="375"/>
        <end position="400"/>
    </location>
</feature>
<organism evidence="2 3">
    <name type="scientific">Sulfitobacter brevis</name>
    <dbReference type="NCBI Taxonomy" id="74348"/>
    <lineage>
        <taxon>Bacteria</taxon>
        <taxon>Pseudomonadati</taxon>
        <taxon>Pseudomonadota</taxon>
        <taxon>Alphaproteobacteria</taxon>
        <taxon>Rhodobacterales</taxon>
        <taxon>Roseobacteraceae</taxon>
        <taxon>Sulfitobacter</taxon>
    </lineage>
</organism>
<feature type="transmembrane region" description="Helical" evidence="1">
    <location>
        <begin position="248"/>
        <end position="273"/>
    </location>
</feature>
<feature type="transmembrane region" description="Helical" evidence="1">
    <location>
        <begin position="29"/>
        <end position="45"/>
    </location>
</feature>
<evidence type="ECO:0000313" key="2">
    <source>
        <dbReference type="EMBL" id="SFE45242.1"/>
    </source>
</evidence>
<proteinExistence type="predicted"/>
<evidence type="ECO:0000313" key="3">
    <source>
        <dbReference type="Proteomes" id="UP000198977"/>
    </source>
</evidence>
<keyword evidence="1" id="KW-0812">Transmembrane</keyword>
<feature type="transmembrane region" description="Helical" evidence="1">
    <location>
        <begin position="213"/>
        <end position="236"/>
    </location>
</feature>